<dbReference type="UniPathway" id="UPA00344"/>
<keyword evidence="3 12" id="KW-0949">S-adenosyl-L-methionine</keyword>
<evidence type="ECO:0000256" key="11">
    <source>
        <dbReference type="ARBA" id="ARBA00048697"/>
    </source>
</evidence>
<feature type="binding site" evidence="12">
    <location>
        <position position="38"/>
    </location>
    <ligand>
        <name>[4Fe-4S] cluster</name>
        <dbReference type="ChEBI" id="CHEBI:49883"/>
        <label>1</label>
        <note>4Fe-4S-S-AdoMet</note>
    </ligand>
</feature>
<gene>
    <name evidence="12" type="primary">moaA</name>
    <name evidence="14" type="ORF">HELGO_WM20246</name>
</gene>
<dbReference type="InterPro" id="IPR013785">
    <property type="entry name" value="Aldolase_TIM"/>
</dbReference>
<keyword evidence="8 12" id="KW-0342">GTP-binding</keyword>
<dbReference type="PANTHER" id="PTHR22960:SF0">
    <property type="entry name" value="MOLYBDENUM COFACTOR BIOSYNTHESIS PROTEIN 1"/>
    <property type="match status" value="1"/>
</dbReference>
<sequence>MSKSSQSIQPMLIDRFGRQVTYVRLSVTDRCDLRCVYCMSDDMTFVPREQLLTLEEISRIGRLFVELGVNKIRISGGEPLTRRNILQVFQSLGELDGLHDLTITTNGTLLTRYAQDLKDAGVTRINVSLDSLDSDRFTSITRNGKLQKTLDGIDAALEMGFKNVKLNTVVLKNRNHDETHKLVEFVRQRNMDISFIEEMPLGVIGDHDRAEAYYSSDQIRADLSKHYDLSATDETTGGPASYYRMPDSQSKVGFISPHSHNFCESCNRVRVTAEGSLLLCLGQEHSIDLRRAVRANPLDDEAVKQAIIDSMQIKPKGHDFDLSRPAVIMRHMNATGG</sequence>
<dbReference type="EMBL" id="CACVAY010000106">
    <property type="protein sequence ID" value="CAA6821769.1"/>
    <property type="molecule type" value="Genomic_DNA"/>
</dbReference>
<dbReference type="NCBIfam" id="NF001199">
    <property type="entry name" value="PRK00164.2-1"/>
    <property type="match status" value="1"/>
</dbReference>
<keyword evidence="7 12" id="KW-0411">Iron-sulfur</keyword>
<evidence type="ECO:0000256" key="12">
    <source>
        <dbReference type="HAMAP-Rule" id="MF_01225"/>
    </source>
</evidence>
<dbReference type="Pfam" id="PF04055">
    <property type="entry name" value="Radical_SAM"/>
    <property type="match status" value="1"/>
</dbReference>
<feature type="binding site" evidence="12">
    <location>
        <position position="31"/>
    </location>
    <ligand>
        <name>[4Fe-4S] cluster</name>
        <dbReference type="ChEBI" id="CHEBI:49883"/>
        <label>1</label>
        <note>4Fe-4S-S-AdoMet</note>
    </ligand>
</feature>
<evidence type="ECO:0000256" key="6">
    <source>
        <dbReference type="ARBA" id="ARBA00023004"/>
    </source>
</evidence>
<feature type="binding site" evidence="12">
    <location>
        <position position="280"/>
    </location>
    <ligand>
        <name>[4Fe-4S] cluster</name>
        <dbReference type="ChEBI" id="CHEBI:49883"/>
        <label>2</label>
        <note>4Fe-4S-substrate</note>
    </ligand>
</feature>
<dbReference type="SMART" id="SM00729">
    <property type="entry name" value="Elp3"/>
    <property type="match status" value="1"/>
</dbReference>
<dbReference type="InterPro" id="IPR040064">
    <property type="entry name" value="MoaA-like"/>
</dbReference>
<dbReference type="GO" id="GO:0006777">
    <property type="term" value="P:Mo-molybdopterin cofactor biosynthetic process"/>
    <property type="evidence" value="ECO:0007669"/>
    <property type="project" value="UniProtKB-UniRule"/>
</dbReference>
<dbReference type="PANTHER" id="PTHR22960">
    <property type="entry name" value="MOLYBDOPTERIN COFACTOR SYNTHESIS PROTEIN A"/>
    <property type="match status" value="1"/>
</dbReference>
<name>A0A6S6U4Z6_9GAMM</name>
<dbReference type="SFLD" id="SFLDG01067">
    <property type="entry name" value="SPASM/twitch_domain_containing"/>
    <property type="match status" value="1"/>
</dbReference>
<comment type="pathway">
    <text evidence="12">Cofactor biosynthesis; molybdopterin biosynthesis.</text>
</comment>
<feature type="binding site" evidence="12">
    <location>
        <position position="128"/>
    </location>
    <ligand>
        <name>S-adenosyl-L-methionine</name>
        <dbReference type="ChEBI" id="CHEBI:59789"/>
    </ligand>
</feature>
<dbReference type="SFLD" id="SFLDG01383">
    <property type="entry name" value="cyclic_pyranopterin_phosphate"/>
    <property type="match status" value="1"/>
</dbReference>
<feature type="binding site" evidence="12">
    <location>
        <position position="37"/>
    </location>
    <ligand>
        <name>S-adenosyl-L-methionine</name>
        <dbReference type="ChEBI" id="CHEBI:59789"/>
    </ligand>
</feature>
<dbReference type="InterPro" id="IPR006638">
    <property type="entry name" value="Elp3/MiaA/NifB-like_rSAM"/>
</dbReference>
<dbReference type="Pfam" id="PF06463">
    <property type="entry name" value="Mob_synth_C"/>
    <property type="match status" value="1"/>
</dbReference>
<reference evidence="14" key="1">
    <citation type="submission" date="2020-01" db="EMBL/GenBank/DDBJ databases">
        <authorList>
            <person name="Meier V. D."/>
            <person name="Meier V D."/>
        </authorList>
    </citation>
    <scope>NUCLEOTIDE SEQUENCE</scope>
    <source>
        <strain evidence="14">HLG_WM_MAG_07</strain>
    </source>
</reference>
<keyword evidence="5 12" id="KW-0547">Nucleotide-binding</keyword>
<evidence type="ECO:0000256" key="9">
    <source>
        <dbReference type="ARBA" id="ARBA00023150"/>
    </source>
</evidence>
<dbReference type="GO" id="GO:0051539">
    <property type="term" value="F:4 iron, 4 sulfur cluster binding"/>
    <property type="evidence" value="ECO:0007669"/>
    <property type="project" value="UniProtKB-UniRule"/>
</dbReference>
<dbReference type="InterPro" id="IPR007197">
    <property type="entry name" value="rSAM"/>
</dbReference>
<evidence type="ECO:0000256" key="10">
    <source>
        <dbReference type="ARBA" id="ARBA00023239"/>
    </source>
</evidence>
<dbReference type="CDD" id="cd01335">
    <property type="entry name" value="Radical_SAM"/>
    <property type="match status" value="1"/>
</dbReference>
<evidence type="ECO:0000256" key="3">
    <source>
        <dbReference type="ARBA" id="ARBA00022691"/>
    </source>
</evidence>
<dbReference type="InterPro" id="IPR013483">
    <property type="entry name" value="MoaA"/>
</dbReference>
<dbReference type="Gene3D" id="3.20.20.70">
    <property type="entry name" value="Aldolase class I"/>
    <property type="match status" value="1"/>
</dbReference>
<feature type="binding site" evidence="12">
    <location>
        <position position="77"/>
    </location>
    <ligand>
        <name>S-adenosyl-L-methionine</name>
        <dbReference type="ChEBI" id="CHEBI:59789"/>
    </ligand>
</feature>
<dbReference type="GO" id="GO:0061799">
    <property type="term" value="F:cyclic pyranopterin monophosphate synthase activity"/>
    <property type="evidence" value="ECO:0007669"/>
    <property type="project" value="TreeGrafter"/>
</dbReference>
<keyword evidence="2 12" id="KW-0004">4Fe-4S</keyword>
<feature type="binding site" evidence="12">
    <location>
        <position position="266"/>
    </location>
    <ligand>
        <name>[4Fe-4S] cluster</name>
        <dbReference type="ChEBI" id="CHEBI:49883"/>
        <label>2</label>
        <note>4Fe-4S-substrate</note>
    </ligand>
</feature>
<dbReference type="PROSITE" id="PS01305">
    <property type="entry name" value="MOAA_NIFB_PQQE"/>
    <property type="match status" value="1"/>
</dbReference>
<evidence type="ECO:0000313" key="14">
    <source>
        <dbReference type="EMBL" id="CAA6821769.1"/>
    </source>
</evidence>
<feature type="domain" description="Radical SAM core" evidence="13">
    <location>
        <begin position="15"/>
        <end position="226"/>
    </location>
</feature>
<dbReference type="HAMAP" id="MF_01225_B">
    <property type="entry name" value="MoaA_B"/>
    <property type="match status" value="1"/>
</dbReference>
<feature type="binding site" evidence="12">
    <location>
        <position position="24"/>
    </location>
    <ligand>
        <name>GTP</name>
        <dbReference type="ChEBI" id="CHEBI:37565"/>
    </ligand>
</feature>
<dbReference type="SUPFAM" id="SSF102114">
    <property type="entry name" value="Radical SAM enzymes"/>
    <property type="match status" value="1"/>
</dbReference>
<dbReference type="PROSITE" id="PS51918">
    <property type="entry name" value="RADICAL_SAM"/>
    <property type="match status" value="1"/>
</dbReference>
<dbReference type="SFLD" id="SFLDG01386">
    <property type="entry name" value="main_SPASM_domain-containing"/>
    <property type="match status" value="1"/>
</dbReference>
<comment type="subunit">
    <text evidence="12">Monomer and homodimer.</text>
</comment>
<keyword evidence="10 12" id="KW-0456">Lyase</keyword>
<feature type="binding site" evidence="12">
    <location>
        <begin position="268"/>
        <end position="270"/>
    </location>
    <ligand>
        <name>GTP</name>
        <dbReference type="ChEBI" id="CHEBI:37565"/>
    </ligand>
</feature>
<dbReference type="InterPro" id="IPR050105">
    <property type="entry name" value="MoCo_biosynth_MoaA/MoaC"/>
</dbReference>
<evidence type="ECO:0000256" key="5">
    <source>
        <dbReference type="ARBA" id="ARBA00022741"/>
    </source>
</evidence>
<feature type="binding site" evidence="12">
    <location>
        <position position="199"/>
    </location>
    <ligand>
        <name>S-adenosyl-L-methionine</name>
        <dbReference type="ChEBI" id="CHEBI:59789"/>
    </ligand>
</feature>
<feature type="binding site" evidence="12">
    <location>
        <position position="35"/>
    </location>
    <ligand>
        <name>[4Fe-4S] cluster</name>
        <dbReference type="ChEBI" id="CHEBI:49883"/>
        <label>1</label>
        <note>4Fe-4S-S-AdoMet</note>
    </ligand>
</feature>
<feature type="binding site" evidence="12">
    <location>
        <position position="104"/>
    </location>
    <ligand>
        <name>GTP</name>
        <dbReference type="ChEBI" id="CHEBI:37565"/>
    </ligand>
</feature>
<dbReference type="InterPro" id="IPR058240">
    <property type="entry name" value="rSAM_sf"/>
</dbReference>
<dbReference type="InterPro" id="IPR000385">
    <property type="entry name" value="MoaA_NifB_PqqE_Fe-S-bd_CS"/>
</dbReference>
<comment type="cofactor">
    <cofactor evidence="12">
        <name>[4Fe-4S] cluster</name>
        <dbReference type="ChEBI" id="CHEBI:49883"/>
    </cofactor>
    <text evidence="12">Binds 2 [4Fe-4S] clusters. Binds 1 [4Fe-4S] cluster coordinated with 3 cysteines and an exchangeable S-adenosyl-L-methionine and 1 [4Fe-4S] cluster coordinated with 3 cysteines and the GTP-derived substrate.</text>
</comment>
<dbReference type="GO" id="GO:0046872">
    <property type="term" value="F:metal ion binding"/>
    <property type="evidence" value="ECO:0007669"/>
    <property type="project" value="UniProtKB-KW"/>
</dbReference>
<evidence type="ECO:0000256" key="4">
    <source>
        <dbReference type="ARBA" id="ARBA00022723"/>
    </source>
</evidence>
<dbReference type="GO" id="GO:0005525">
    <property type="term" value="F:GTP binding"/>
    <property type="evidence" value="ECO:0007669"/>
    <property type="project" value="UniProtKB-UniRule"/>
</dbReference>
<keyword evidence="9 12" id="KW-0501">Molybdenum cofactor biosynthesis</keyword>
<comment type="function">
    <text evidence="12">Catalyzes the cyclization of GTP to (8S)-3',8-cyclo-7,8-dihydroguanosine 5'-triphosphate.</text>
</comment>
<accession>A0A6S6U4Z6</accession>
<feature type="binding site" evidence="12">
    <location>
        <position position="73"/>
    </location>
    <ligand>
        <name>GTP</name>
        <dbReference type="ChEBI" id="CHEBI:37565"/>
    </ligand>
</feature>
<keyword evidence="6 12" id="KW-0408">Iron</keyword>
<dbReference type="SFLD" id="SFLDS00029">
    <property type="entry name" value="Radical_SAM"/>
    <property type="match status" value="1"/>
</dbReference>
<protein>
    <recommendedName>
        <fullName evidence="1 12">GTP 3',8-cyclase</fullName>
        <ecNumber evidence="1 12">4.1.99.22</ecNumber>
    </recommendedName>
    <alternativeName>
        <fullName evidence="12">Molybdenum cofactor biosynthesis protein A</fullName>
    </alternativeName>
</protein>
<dbReference type="EC" id="4.1.99.22" evidence="1 12"/>
<evidence type="ECO:0000256" key="2">
    <source>
        <dbReference type="ARBA" id="ARBA00022485"/>
    </source>
</evidence>
<dbReference type="GO" id="GO:1904047">
    <property type="term" value="F:S-adenosyl-L-methionine binding"/>
    <property type="evidence" value="ECO:0007669"/>
    <property type="project" value="UniProtKB-UniRule"/>
</dbReference>
<organism evidence="14">
    <name type="scientific">uncultured Thiotrichaceae bacterium</name>
    <dbReference type="NCBI Taxonomy" id="298394"/>
    <lineage>
        <taxon>Bacteria</taxon>
        <taxon>Pseudomonadati</taxon>
        <taxon>Pseudomonadota</taxon>
        <taxon>Gammaproteobacteria</taxon>
        <taxon>Thiotrichales</taxon>
        <taxon>Thiotrichaceae</taxon>
        <taxon>environmental samples</taxon>
    </lineage>
</organism>
<dbReference type="GO" id="GO:0061798">
    <property type="term" value="F:GTP 3',8'-cyclase activity"/>
    <property type="evidence" value="ECO:0007669"/>
    <property type="project" value="UniProtKB-UniRule"/>
</dbReference>
<feature type="binding site" evidence="12">
    <location>
        <position position="165"/>
    </location>
    <ligand>
        <name>GTP</name>
        <dbReference type="ChEBI" id="CHEBI:37565"/>
    </ligand>
</feature>
<dbReference type="NCBIfam" id="TIGR02666">
    <property type="entry name" value="moaA"/>
    <property type="match status" value="1"/>
</dbReference>
<keyword evidence="4 12" id="KW-0479">Metal-binding</keyword>
<evidence type="ECO:0000256" key="8">
    <source>
        <dbReference type="ARBA" id="ARBA00023134"/>
    </source>
</evidence>
<feature type="binding site" evidence="12">
    <location>
        <position position="263"/>
    </location>
    <ligand>
        <name>[4Fe-4S] cluster</name>
        <dbReference type="ChEBI" id="CHEBI:49883"/>
        <label>2</label>
        <note>4Fe-4S-substrate</note>
    </ligand>
</feature>
<comment type="catalytic activity">
    <reaction evidence="11 12">
        <text>GTP + AH2 + S-adenosyl-L-methionine = (8S)-3',8-cyclo-7,8-dihydroguanosine 5'-triphosphate + 5'-deoxyadenosine + L-methionine + A + H(+)</text>
        <dbReference type="Rhea" id="RHEA:49576"/>
        <dbReference type="ChEBI" id="CHEBI:13193"/>
        <dbReference type="ChEBI" id="CHEBI:15378"/>
        <dbReference type="ChEBI" id="CHEBI:17319"/>
        <dbReference type="ChEBI" id="CHEBI:17499"/>
        <dbReference type="ChEBI" id="CHEBI:37565"/>
        <dbReference type="ChEBI" id="CHEBI:57844"/>
        <dbReference type="ChEBI" id="CHEBI:59789"/>
        <dbReference type="ChEBI" id="CHEBI:131766"/>
        <dbReference type="EC" id="4.1.99.22"/>
    </reaction>
</comment>
<evidence type="ECO:0000256" key="7">
    <source>
        <dbReference type="ARBA" id="ARBA00023014"/>
    </source>
</evidence>
<dbReference type="CDD" id="cd21117">
    <property type="entry name" value="Twitch_MoaA"/>
    <property type="match status" value="1"/>
</dbReference>
<dbReference type="AlphaFoldDB" id="A0A6S6U4Z6"/>
<proteinExistence type="inferred from homology"/>
<evidence type="ECO:0000259" key="13">
    <source>
        <dbReference type="PROSITE" id="PS51918"/>
    </source>
</evidence>
<evidence type="ECO:0000256" key="1">
    <source>
        <dbReference type="ARBA" id="ARBA00012167"/>
    </source>
</evidence>
<dbReference type="InterPro" id="IPR010505">
    <property type="entry name" value="MoaA_twitch"/>
</dbReference>
<comment type="similarity">
    <text evidence="12">Belongs to the radical SAM superfamily. MoaA family.</text>
</comment>